<feature type="compositionally biased region" description="Gly residues" evidence="1">
    <location>
        <begin position="278"/>
        <end position="314"/>
    </location>
</feature>
<protein>
    <recommendedName>
        <fullName evidence="5">SAF domain-containing protein</fullName>
    </recommendedName>
</protein>
<evidence type="ECO:0008006" key="5">
    <source>
        <dbReference type="Google" id="ProtNLM"/>
    </source>
</evidence>
<reference evidence="4" key="1">
    <citation type="journal article" date="2019" name="Int. J. Syst. Evol. Microbiol.">
        <title>The Global Catalogue of Microorganisms (GCM) 10K type strain sequencing project: providing services to taxonomists for standard genome sequencing and annotation.</title>
        <authorList>
            <consortium name="The Broad Institute Genomics Platform"/>
            <consortium name="The Broad Institute Genome Sequencing Center for Infectious Disease"/>
            <person name="Wu L."/>
            <person name="Ma J."/>
        </authorList>
    </citation>
    <scope>NUCLEOTIDE SEQUENCE [LARGE SCALE GENOMIC DNA]</scope>
    <source>
        <strain evidence="4">JCM 3369</strain>
    </source>
</reference>
<feature type="compositionally biased region" description="Gly residues" evidence="1">
    <location>
        <begin position="15"/>
        <end position="28"/>
    </location>
</feature>
<feature type="transmembrane region" description="Helical" evidence="2">
    <location>
        <begin position="42"/>
        <end position="63"/>
    </location>
</feature>
<keyword evidence="2" id="KW-0812">Transmembrane</keyword>
<accession>A0ABW2CX69</accession>
<dbReference type="Proteomes" id="UP001596380">
    <property type="component" value="Unassembled WGS sequence"/>
</dbReference>
<keyword evidence="2" id="KW-1133">Transmembrane helix</keyword>
<proteinExistence type="predicted"/>
<sequence>MKSDQSTVASTPQGGAAGLGRTGLGTSGGQRLPVAPRERKPALAALAVLLVLGGALASAYLVMASGQRVSAIRIAQPVAAGQRISPAALQEVQVGDTGIEYINWSERQNVVRYFAAVPLVKGALLTNAMVSRSDEAAKGRVVVGLALKPGQLPGGGLESGKRVTLYAVGGGTGGGPRAGTVLSQEAIVIGVGRGGGDRLRGDQTTVDVAVPPGEAALLTQAASAGAVAVALIPDGTRVSGGAQSPPPDKQGKQTPAPGGGETPGGTPGPGDQSPNGGQTAGTGQGTGTGTGQGTGGQGAGGANTGQGTGAGHGAGARRPPDTGGN</sequence>
<keyword evidence="4" id="KW-1185">Reference proteome</keyword>
<comment type="caution">
    <text evidence="3">The sequence shown here is derived from an EMBL/GenBank/DDBJ whole genome shotgun (WGS) entry which is preliminary data.</text>
</comment>
<evidence type="ECO:0000256" key="1">
    <source>
        <dbReference type="SAM" id="MobiDB-lite"/>
    </source>
</evidence>
<feature type="region of interest" description="Disordered" evidence="1">
    <location>
        <begin position="1"/>
        <end position="34"/>
    </location>
</feature>
<evidence type="ECO:0000313" key="4">
    <source>
        <dbReference type="Proteomes" id="UP001596380"/>
    </source>
</evidence>
<feature type="region of interest" description="Disordered" evidence="1">
    <location>
        <begin position="237"/>
        <end position="325"/>
    </location>
</feature>
<name>A0ABW2CX69_9ACTN</name>
<gene>
    <name evidence="3" type="ORF">ACFQKB_38350</name>
</gene>
<feature type="compositionally biased region" description="Polar residues" evidence="1">
    <location>
        <begin position="1"/>
        <end position="12"/>
    </location>
</feature>
<organism evidence="3 4">
    <name type="scientific">Actinomadura yumaensis</name>
    <dbReference type="NCBI Taxonomy" id="111807"/>
    <lineage>
        <taxon>Bacteria</taxon>
        <taxon>Bacillati</taxon>
        <taxon>Actinomycetota</taxon>
        <taxon>Actinomycetes</taxon>
        <taxon>Streptosporangiales</taxon>
        <taxon>Thermomonosporaceae</taxon>
        <taxon>Actinomadura</taxon>
    </lineage>
</organism>
<evidence type="ECO:0000313" key="3">
    <source>
        <dbReference type="EMBL" id="MFC6885673.1"/>
    </source>
</evidence>
<feature type="compositionally biased region" description="Gly residues" evidence="1">
    <location>
        <begin position="257"/>
        <end position="268"/>
    </location>
</feature>
<keyword evidence="2" id="KW-0472">Membrane</keyword>
<dbReference type="EMBL" id="JBHSXS010000041">
    <property type="protein sequence ID" value="MFC6885673.1"/>
    <property type="molecule type" value="Genomic_DNA"/>
</dbReference>
<evidence type="ECO:0000256" key="2">
    <source>
        <dbReference type="SAM" id="Phobius"/>
    </source>
</evidence>
<dbReference type="RefSeq" id="WP_175250098.1">
    <property type="nucleotide sequence ID" value="NZ_JBHSXS010000041.1"/>
</dbReference>